<dbReference type="SUPFAM" id="SSF52402">
    <property type="entry name" value="Adenine nucleotide alpha hydrolases-like"/>
    <property type="match status" value="1"/>
</dbReference>
<dbReference type="Proteomes" id="UP000273119">
    <property type="component" value="Unassembled WGS sequence"/>
</dbReference>
<accession>A0A496PN65</accession>
<evidence type="ECO:0000256" key="5">
    <source>
        <dbReference type="ARBA" id="ARBA00022448"/>
    </source>
</evidence>
<evidence type="ECO:0000256" key="6">
    <source>
        <dbReference type="ARBA" id="ARBA00022982"/>
    </source>
</evidence>
<comment type="similarity">
    <text evidence="2">Belongs to the ETF beta-subunit/FixA family.</text>
</comment>
<name>A0A496PN65_9MICC</name>
<dbReference type="EMBL" id="QQXL01000001">
    <property type="protein sequence ID" value="RKW71972.1"/>
    <property type="molecule type" value="Genomic_DNA"/>
</dbReference>
<comment type="subunit">
    <text evidence="3">Heterodimer of an alpha and a beta subunit.</text>
</comment>
<dbReference type="CDD" id="cd01714">
    <property type="entry name" value="ETF_beta"/>
    <property type="match status" value="1"/>
</dbReference>
<organism evidence="9 10">
    <name type="scientific">Galactobacter caseinivorans</name>
    <dbReference type="NCBI Taxonomy" id="2676123"/>
    <lineage>
        <taxon>Bacteria</taxon>
        <taxon>Bacillati</taxon>
        <taxon>Actinomycetota</taxon>
        <taxon>Actinomycetes</taxon>
        <taxon>Micrococcales</taxon>
        <taxon>Micrococcaceae</taxon>
        <taxon>Galactobacter</taxon>
    </lineage>
</organism>
<evidence type="ECO:0000256" key="4">
    <source>
        <dbReference type="ARBA" id="ARBA00016797"/>
    </source>
</evidence>
<evidence type="ECO:0000256" key="2">
    <source>
        <dbReference type="ARBA" id="ARBA00007557"/>
    </source>
</evidence>
<comment type="cofactor">
    <cofactor evidence="1">
        <name>FAD</name>
        <dbReference type="ChEBI" id="CHEBI:57692"/>
    </cofactor>
</comment>
<evidence type="ECO:0000256" key="7">
    <source>
        <dbReference type="ARBA" id="ARBA00025649"/>
    </source>
</evidence>
<evidence type="ECO:0000313" key="10">
    <source>
        <dbReference type="Proteomes" id="UP000273119"/>
    </source>
</evidence>
<dbReference type="PANTHER" id="PTHR21294">
    <property type="entry name" value="ELECTRON TRANSFER FLAVOPROTEIN BETA-SUBUNIT"/>
    <property type="match status" value="1"/>
</dbReference>
<dbReference type="Gene3D" id="3.40.50.620">
    <property type="entry name" value="HUPs"/>
    <property type="match status" value="1"/>
</dbReference>
<reference evidence="9 10" key="1">
    <citation type="submission" date="2018-07" db="EMBL/GenBank/DDBJ databases">
        <title>Arthrobacter sp. nov., isolated from raw cow's milk with high bacterial count.</title>
        <authorList>
            <person name="Hahne J."/>
            <person name="Isele D."/>
            <person name="Lipski A."/>
        </authorList>
    </citation>
    <scope>NUCLEOTIDE SEQUENCE [LARGE SCALE GENOMIC DNA]</scope>
    <source>
        <strain evidence="9 10">JZ R-183</strain>
    </source>
</reference>
<dbReference type="PIRSF" id="PIRSF000090">
    <property type="entry name" value="Beta-ETF"/>
    <property type="match status" value="1"/>
</dbReference>
<dbReference type="SMART" id="SM00893">
    <property type="entry name" value="ETF"/>
    <property type="match status" value="1"/>
</dbReference>
<keyword evidence="5" id="KW-0813">Transport</keyword>
<dbReference type="InterPro" id="IPR033948">
    <property type="entry name" value="ETF_beta_N"/>
</dbReference>
<gene>
    <name evidence="9" type="ORF">DWQ67_01975</name>
</gene>
<feature type="domain" description="Electron transfer flavoprotein alpha/beta-subunit N-terminal" evidence="8">
    <location>
        <begin position="22"/>
        <end position="215"/>
    </location>
</feature>
<dbReference type="InterPro" id="IPR014729">
    <property type="entry name" value="Rossmann-like_a/b/a_fold"/>
</dbReference>
<dbReference type="PANTHER" id="PTHR21294:SF8">
    <property type="entry name" value="ELECTRON TRANSFER FLAVOPROTEIN SUBUNIT BETA"/>
    <property type="match status" value="1"/>
</dbReference>
<protein>
    <recommendedName>
        <fullName evidence="4">Electron transfer flavoprotein subunit beta</fullName>
    </recommendedName>
</protein>
<dbReference type="InterPro" id="IPR014730">
    <property type="entry name" value="ETF_a/b_N"/>
</dbReference>
<evidence type="ECO:0000256" key="1">
    <source>
        <dbReference type="ARBA" id="ARBA00001974"/>
    </source>
</evidence>
<proteinExistence type="inferred from homology"/>
<comment type="caution">
    <text evidence="9">The sequence shown here is derived from an EMBL/GenBank/DDBJ whole genome shotgun (WGS) entry which is preliminary data.</text>
</comment>
<comment type="function">
    <text evidence="7">The electron transfer flavoprotein serves as a specific electron acceptor for other dehydrogenases. It transfers the electrons to the main respiratory chain via ETF-ubiquinone oxidoreductase (ETF dehydrogenase).</text>
</comment>
<dbReference type="AlphaFoldDB" id="A0A496PN65"/>
<evidence type="ECO:0000259" key="8">
    <source>
        <dbReference type="SMART" id="SM00893"/>
    </source>
</evidence>
<evidence type="ECO:0000256" key="3">
    <source>
        <dbReference type="ARBA" id="ARBA00011355"/>
    </source>
</evidence>
<dbReference type="GO" id="GO:0005829">
    <property type="term" value="C:cytosol"/>
    <property type="evidence" value="ECO:0007669"/>
    <property type="project" value="TreeGrafter"/>
</dbReference>
<sequence length="262" mass="27133">MKVLVLVKYVPDAQFPRHFDANNRLERAESILSELDEYAVEAALQISESHGGDKVSPVTVLTVGPEGAAAAVKKSLQMGAASGVHVLDDAIAGSDALSTSRVLEAAVRRLQPDLVVTGMSSTDAETGVLPSMVAARLGWPQLTLASEVTLSEDAGTLSVRRDEDAVSLTLSSPLPAVLSVTDQANEPRYPNFKSILGARKKPVETISLAELGLSADLVGAAGSAVSLLEAGDAPARAAGRVIVDDGSAGVALVDFLADRKLL</sequence>
<evidence type="ECO:0000313" key="9">
    <source>
        <dbReference type="EMBL" id="RKW71972.1"/>
    </source>
</evidence>
<dbReference type="InterPro" id="IPR012255">
    <property type="entry name" value="ETF_b"/>
</dbReference>
<dbReference type="GO" id="GO:0009055">
    <property type="term" value="F:electron transfer activity"/>
    <property type="evidence" value="ECO:0007669"/>
    <property type="project" value="InterPro"/>
</dbReference>
<keyword evidence="6" id="KW-0249">Electron transport</keyword>
<keyword evidence="10" id="KW-1185">Reference proteome</keyword>
<dbReference type="Pfam" id="PF01012">
    <property type="entry name" value="ETF"/>
    <property type="match status" value="1"/>
</dbReference>